<organism evidence="1 2">
    <name type="scientific">Proteiniphilum acetatigenes</name>
    <dbReference type="NCBI Taxonomy" id="294710"/>
    <lineage>
        <taxon>Bacteria</taxon>
        <taxon>Pseudomonadati</taxon>
        <taxon>Bacteroidota</taxon>
        <taxon>Bacteroidia</taxon>
        <taxon>Bacteroidales</taxon>
        <taxon>Dysgonomonadaceae</taxon>
        <taxon>Proteiniphilum</taxon>
    </lineage>
</organism>
<name>A0A117M0E4_9BACT</name>
<proteinExistence type="predicted"/>
<accession>A0A117M0E4</accession>
<evidence type="ECO:0000313" key="2">
    <source>
        <dbReference type="Proteomes" id="UP000053860"/>
    </source>
</evidence>
<evidence type="ECO:0000313" key="1">
    <source>
        <dbReference type="EMBL" id="KUK77439.1"/>
    </source>
</evidence>
<dbReference type="AlphaFoldDB" id="A0A117M0E4"/>
<dbReference type="EMBL" id="LGGN01000133">
    <property type="protein sequence ID" value="KUK77439.1"/>
    <property type="molecule type" value="Genomic_DNA"/>
</dbReference>
<dbReference type="Proteomes" id="UP000053860">
    <property type="component" value="Unassembled WGS sequence"/>
</dbReference>
<sequence>FLLREIELGPSLGDAFVVLSGINDGDEIVTNGAFTIDASAQLAGKRSMMNDEAGRAVTGHEGHDM</sequence>
<reference evidence="2" key="1">
    <citation type="journal article" date="2015" name="MBio">
        <title>Genome-Resolved Metagenomic Analysis Reveals Roles for Candidate Phyla and Other Microbial Community Members in Biogeochemical Transformations in Oil Reservoirs.</title>
        <authorList>
            <person name="Hu P."/>
            <person name="Tom L."/>
            <person name="Singh A."/>
            <person name="Thomas B.C."/>
            <person name="Baker B.J."/>
            <person name="Piceno Y.M."/>
            <person name="Andersen G.L."/>
            <person name="Banfield J.F."/>
        </authorList>
    </citation>
    <scope>NUCLEOTIDE SEQUENCE [LARGE SCALE GENOMIC DNA]</scope>
</reference>
<feature type="non-terminal residue" evidence="1">
    <location>
        <position position="1"/>
    </location>
</feature>
<protein>
    <recommendedName>
        <fullName evidence="3">Efflux transporter, RND family, MFP subunit</fullName>
    </recommendedName>
</protein>
<gene>
    <name evidence="1" type="ORF">XD92_0795</name>
</gene>
<evidence type="ECO:0008006" key="3">
    <source>
        <dbReference type="Google" id="ProtNLM"/>
    </source>
</evidence>
<comment type="caution">
    <text evidence="1">The sequence shown here is derived from an EMBL/GenBank/DDBJ whole genome shotgun (WGS) entry which is preliminary data.</text>
</comment>
<dbReference type="Gene3D" id="2.40.420.20">
    <property type="match status" value="1"/>
</dbReference>